<keyword evidence="2" id="KW-1185">Reference proteome</keyword>
<accession>A0A7G9SHD7</accession>
<dbReference type="RefSeq" id="WP_187537851.1">
    <property type="nucleotide sequence ID" value="NZ_CP060718.1"/>
</dbReference>
<protein>
    <submittedName>
        <fullName evidence="1">Uncharacterized protein</fullName>
    </submittedName>
</protein>
<dbReference type="EMBL" id="CP060718">
    <property type="protein sequence ID" value="QNN67262.1"/>
    <property type="molecule type" value="Genomic_DNA"/>
</dbReference>
<evidence type="ECO:0000313" key="1">
    <source>
        <dbReference type="EMBL" id="QNN67262.1"/>
    </source>
</evidence>
<dbReference type="AlphaFoldDB" id="A0A7G9SHD7"/>
<proteinExistence type="predicted"/>
<evidence type="ECO:0000313" key="2">
    <source>
        <dbReference type="Proteomes" id="UP000515971"/>
    </source>
</evidence>
<organism evidence="1 2">
    <name type="scientific">Sphingomonas lutea</name>
    <dbReference type="NCBI Taxonomy" id="1045317"/>
    <lineage>
        <taxon>Bacteria</taxon>
        <taxon>Pseudomonadati</taxon>
        <taxon>Pseudomonadota</taxon>
        <taxon>Alphaproteobacteria</taxon>
        <taxon>Sphingomonadales</taxon>
        <taxon>Sphingomonadaceae</taxon>
        <taxon>Sphingomonas</taxon>
    </lineage>
</organism>
<name>A0A7G9SHD7_9SPHN</name>
<sequence length="208" mass="22543">MAIRKFGRQRDRLARHGRCLLEPGLELRRAIRVISDEIAFGDRLAGIGQRIIGIEGDCRVIKRDPGPVAVDAAVDIGVGLEQEVLSRGVLRAPAVSAARSAAPSRLRNCWATASAMLVWMASTSPVGRSKVSDHFSVPSPPSTSWALTRIVDGERRTLPVTMLPTSSRWAAVVASSLRSTSDDVRPMTLRPLIRDSALRTSSARPSEK</sequence>
<dbReference type="KEGG" id="slut:H9L13_11720"/>
<reference evidence="1 2" key="1">
    <citation type="submission" date="2020-08" db="EMBL/GenBank/DDBJ databases">
        <title>Genome sequence of Sphingomonas lutea KCTC 23642T.</title>
        <authorList>
            <person name="Hyun D.-W."/>
            <person name="Bae J.-W."/>
        </authorList>
    </citation>
    <scope>NUCLEOTIDE SEQUENCE [LARGE SCALE GENOMIC DNA]</scope>
    <source>
        <strain evidence="1 2">KCTC 23642</strain>
    </source>
</reference>
<dbReference type="Proteomes" id="UP000515971">
    <property type="component" value="Chromosome"/>
</dbReference>
<gene>
    <name evidence="1" type="ORF">H9L13_11720</name>
</gene>